<dbReference type="Proteomes" id="UP001344447">
    <property type="component" value="Unassembled WGS sequence"/>
</dbReference>
<dbReference type="InterPro" id="IPR036412">
    <property type="entry name" value="HAD-like_sf"/>
</dbReference>
<keyword evidence="9" id="KW-0718">Serine biosynthesis</keyword>
<feature type="active site" description="Proton donor" evidence="11">
    <location>
        <position position="108"/>
    </location>
</feature>
<comment type="similarity">
    <text evidence="3">Belongs to the HAD-like hydrolase superfamily. SerB family.</text>
</comment>
<comment type="pathway">
    <text evidence="2">Amino-acid biosynthesis; L-serine biosynthesis; L-serine from 3-phospho-D-glycerate: step 3/3.</text>
</comment>
<evidence type="ECO:0000256" key="1">
    <source>
        <dbReference type="ARBA" id="ARBA00001946"/>
    </source>
</evidence>
<protein>
    <recommendedName>
        <fullName evidence="4">phosphoserine phosphatase</fullName>
        <ecNumber evidence="4">3.1.3.3</ecNumber>
    </recommendedName>
    <alternativeName>
        <fullName evidence="10">O-phosphoserine phosphohydrolase</fullName>
    </alternativeName>
</protein>
<dbReference type="Gene3D" id="3.40.50.1000">
    <property type="entry name" value="HAD superfamily/HAD-like"/>
    <property type="match status" value="1"/>
</dbReference>
<dbReference type="PANTHER" id="PTHR43344:SF2">
    <property type="entry name" value="PHOSPHOSERINE PHOSPHATASE"/>
    <property type="match status" value="1"/>
</dbReference>
<dbReference type="PANTHER" id="PTHR43344">
    <property type="entry name" value="PHOSPHOSERINE PHOSPHATASE"/>
    <property type="match status" value="1"/>
</dbReference>
<evidence type="ECO:0000256" key="5">
    <source>
        <dbReference type="ARBA" id="ARBA00022605"/>
    </source>
</evidence>
<dbReference type="GO" id="GO:0036424">
    <property type="term" value="F:L-phosphoserine phosphatase activity"/>
    <property type="evidence" value="ECO:0007669"/>
    <property type="project" value="InterPro"/>
</dbReference>
<proteinExistence type="inferred from homology"/>
<dbReference type="NCBIfam" id="TIGR00338">
    <property type="entry name" value="serB"/>
    <property type="match status" value="1"/>
</dbReference>
<evidence type="ECO:0000256" key="11">
    <source>
        <dbReference type="PIRSR" id="PIRSR604469-1"/>
    </source>
</evidence>
<evidence type="ECO:0000256" key="6">
    <source>
        <dbReference type="ARBA" id="ARBA00022723"/>
    </source>
</evidence>
<dbReference type="GO" id="GO:0000287">
    <property type="term" value="F:magnesium ion binding"/>
    <property type="evidence" value="ECO:0007669"/>
    <property type="project" value="TreeGrafter"/>
</dbReference>
<evidence type="ECO:0000256" key="8">
    <source>
        <dbReference type="ARBA" id="ARBA00022842"/>
    </source>
</evidence>
<evidence type="ECO:0000256" key="10">
    <source>
        <dbReference type="ARBA" id="ARBA00031693"/>
    </source>
</evidence>
<organism evidence="12 13">
    <name type="scientific">Dictyostelium firmibasis</name>
    <dbReference type="NCBI Taxonomy" id="79012"/>
    <lineage>
        <taxon>Eukaryota</taxon>
        <taxon>Amoebozoa</taxon>
        <taxon>Evosea</taxon>
        <taxon>Eumycetozoa</taxon>
        <taxon>Dictyostelia</taxon>
        <taxon>Dictyosteliales</taxon>
        <taxon>Dictyosteliaceae</taxon>
        <taxon>Dictyostelium</taxon>
    </lineage>
</organism>
<keyword evidence="13" id="KW-1185">Reference proteome</keyword>
<name>A0AAN7U3L0_9MYCE</name>
<evidence type="ECO:0000256" key="2">
    <source>
        <dbReference type="ARBA" id="ARBA00005135"/>
    </source>
</evidence>
<keyword evidence="6" id="KW-0479">Metal-binding</keyword>
<reference evidence="12 13" key="1">
    <citation type="submission" date="2023-11" db="EMBL/GenBank/DDBJ databases">
        <title>Dfirmibasis_genome.</title>
        <authorList>
            <person name="Edelbroek B."/>
            <person name="Kjellin J."/>
            <person name="Jerlstrom-Hultqvist J."/>
            <person name="Soderbom F."/>
        </authorList>
    </citation>
    <scope>NUCLEOTIDE SEQUENCE [LARGE SCALE GENOMIC DNA]</scope>
    <source>
        <strain evidence="12 13">TNS-C-14</strain>
    </source>
</reference>
<comment type="caution">
    <text evidence="12">The sequence shown here is derived from an EMBL/GenBank/DDBJ whole genome shotgun (WGS) entry which is preliminary data.</text>
</comment>
<dbReference type="AlphaFoldDB" id="A0AAN7U3L0"/>
<evidence type="ECO:0000313" key="13">
    <source>
        <dbReference type="Proteomes" id="UP001344447"/>
    </source>
</evidence>
<dbReference type="SUPFAM" id="SSF56784">
    <property type="entry name" value="HAD-like"/>
    <property type="match status" value="1"/>
</dbReference>
<evidence type="ECO:0000256" key="3">
    <source>
        <dbReference type="ARBA" id="ARBA00009184"/>
    </source>
</evidence>
<keyword evidence="8" id="KW-0460">Magnesium</keyword>
<gene>
    <name evidence="12" type="ORF">RB653_005020</name>
</gene>
<evidence type="ECO:0000256" key="9">
    <source>
        <dbReference type="ARBA" id="ARBA00023299"/>
    </source>
</evidence>
<feature type="active site" description="Nucleophile" evidence="11">
    <location>
        <position position="106"/>
    </location>
</feature>
<dbReference type="GO" id="GO:0006564">
    <property type="term" value="P:L-serine biosynthetic process"/>
    <property type="evidence" value="ECO:0007669"/>
    <property type="project" value="UniProtKB-KW"/>
</dbReference>
<sequence>MEYTLVLVTTKKEENNKQYIGHTEILNELKSTLWKDFTINFENNIKLYDNNESFIITKNDIKTDKEIGYEILNNRLHEWLGDRLIDFYFKDSKHFNNDQRRLAVFDMDSCIIKNECIDEMAEIMGVSEKVSTITARAMAGELDFNQALMERLSLLNGMTIEQLEQVWKKIQLNSGSFSLIKTLKSLGFKTALVSGGFSYFAFRVASRLGMDYAVSNQLEFTTIGNNDDNNNNNNNNNNNKTIMTGKVIGDIINGEMKKKVTILLKDILGLEQSQIISMGDGSNDKLMIQYSDMGVAYHGKPILRAATPFQINFAPLSICSFYLSNIYSSPSLSTNLEPYCTSKTHIYDTSIHDLPENQALVTQYIDFNKNHLNK</sequence>
<keyword evidence="5" id="KW-0028">Amino-acid biosynthesis</keyword>
<evidence type="ECO:0000256" key="4">
    <source>
        <dbReference type="ARBA" id="ARBA00012640"/>
    </source>
</evidence>
<dbReference type="InterPro" id="IPR004469">
    <property type="entry name" value="PSP"/>
</dbReference>
<dbReference type="EMBL" id="JAVFKY010000001">
    <property type="protein sequence ID" value="KAK5583427.1"/>
    <property type="molecule type" value="Genomic_DNA"/>
</dbReference>
<keyword evidence="7" id="KW-0378">Hydrolase</keyword>
<dbReference type="Pfam" id="PF00702">
    <property type="entry name" value="Hydrolase"/>
    <property type="match status" value="1"/>
</dbReference>
<dbReference type="NCBIfam" id="TIGR01488">
    <property type="entry name" value="HAD-SF-IB"/>
    <property type="match status" value="1"/>
</dbReference>
<evidence type="ECO:0000313" key="12">
    <source>
        <dbReference type="EMBL" id="KAK5583427.1"/>
    </source>
</evidence>
<evidence type="ECO:0000256" key="7">
    <source>
        <dbReference type="ARBA" id="ARBA00022801"/>
    </source>
</evidence>
<dbReference type="InterPro" id="IPR050582">
    <property type="entry name" value="HAD-like_SerB"/>
</dbReference>
<comment type="cofactor">
    <cofactor evidence="1">
        <name>Mg(2+)</name>
        <dbReference type="ChEBI" id="CHEBI:18420"/>
    </cofactor>
</comment>
<accession>A0AAN7U3L0</accession>
<dbReference type="InterPro" id="IPR023214">
    <property type="entry name" value="HAD_sf"/>
</dbReference>
<dbReference type="GO" id="GO:0005737">
    <property type="term" value="C:cytoplasm"/>
    <property type="evidence" value="ECO:0007669"/>
    <property type="project" value="TreeGrafter"/>
</dbReference>
<dbReference type="EC" id="3.1.3.3" evidence="4"/>